<evidence type="ECO:0000256" key="4">
    <source>
        <dbReference type="ARBA" id="ARBA00022553"/>
    </source>
</evidence>
<dbReference type="InterPro" id="IPR010071">
    <property type="entry name" value="AA_adenyl_dom"/>
</dbReference>
<dbReference type="RefSeq" id="WP_166530347.1">
    <property type="nucleotide sequence ID" value="NZ_JAGSOT010000025.1"/>
</dbReference>
<evidence type="ECO:0000256" key="5">
    <source>
        <dbReference type="ARBA" id="ARBA00023194"/>
    </source>
</evidence>
<dbReference type="InterPro" id="IPR020806">
    <property type="entry name" value="PKS_PP-bd"/>
</dbReference>
<name>A0A941DVR2_9BACI</name>
<gene>
    <name evidence="7" type="ORF">KCX74_09730</name>
</gene>
<dbReference type="InterPro" id="IPR000873">
    <property type="entry name" value="AMP-dep_synth/lig_dom"/>
</dbReference>
<dbReference type="FunFam" id="1.10.1200.10:FF:000005">
    <property type="entry name" value="Nonribosomal peptide synthetase 1"/>
    <property type="match status" value="2"/>
</dbReference>
<dbReference type="PANTHER" id="PTHR45527:SF1">
    <property type="entry name" value="FATTY ACID SYNTHASE"/>
    <property type="match status" value="1"/>
</dbReference>
<dbReference type="Gene3D" id="3.40.50.1820">
    <property type="entry name" value="alpha/beta hydrolase"/>
    <property type="match status" value="1"/>
</dbReference>
<dbReference type="Pfam" id="PF00501">
    <property type="entry name" value="AMP-binding"/>
    <property type="match status" value="4"/>
</dbReference>
<keyword evidence="3" id="KW-0596">Phosphopantetheine</keyword>
<feature type="domain" description="Carrier" evidence="6">
    <location>
        <begin position="1669"/>
        <end position="1744"/>
    </location>
</feature>
<dbReference type="InterPro" id="IPR036736">
    <property type="entry name" value="ACP-like_sf"/>
</dbReference>
<dbReference type="NCBIfam" id="NF003417">
    <property type="entry name" value="PRK04813.1"/>
    <property type="match status" value="4"/>
</dbReference>
<dbReference type="Gene3D" id="3.30.559.30">
    <property type="entry name" value="Nonribosomal peptide synthetase, condensation domain"/>
    <property type="match status" value="4"/>
</dbReference>
<dbReference type="SUPFAM" id="SSF56801">
    <property type="entry name" value="Acetyl-CoA synthetase-like"/>
    <property type="match status" value="4"/>
</dbReference>
<dbReference type="InterPro" id="IPR001031">
    <property type="entry name" value="Thioesterase"/>
</dbReference>
<dbReference type="CDD" id="cd12117">
    <property type="entry name" value="A_NRPS_Srf_like"/>
    <property type="match status" value="2"/>
</dbReference>
<dbReference type="Gene3D" id="2.30.38.10">
    <property type="entry name" value="Luciferase, Domain 3"/>
    <property type="match status" value="4"/>
</dbReference>
<evidence type="ECO:0000256" key="2">
    <source>
        <dbReference type="ARBA" id="ARBA00006432"/>
    </source>
</evidence>
<dbReference type="Gene3D" id="3.40.50.980">
    <property type="match status" value="8"/>
</dbReference>
<dbReference type="FunFam" id="3.40.50.12780:FF:000012">
    <property type="entry name" value="Non-ribosomal peptide synthetase"/>
    <property type="match status" value="4"/>
</dbReference>
<dbReference type="InterPro" id="IPR023213">
    <property type="entry name" value="CAT-like_dom_sf"/>
</dbReference>
<dbReference type="Proteomes" id="UP000675284">
    <property type="component" value="Unassembled WGS sequence"/>
</dbReference>
<dbReference type="InterPro" id="IPR029058">
    <property type="entry name" value="AB_hydrolase_fold"/>
</dbReference>
<evidence type="ECO:0000313" key="7">
    <source>
        <dbReference type="EMBL" id="MBR7796316.1"/>
    </source>
</evidence>
<protein>
    <submittedName>
        <fullName evidence="7">Amino acid adenylation domain-containing protein</fullName>
    </submittedName>
</protein>
<dbReference type="FunFam" id="2.30.38.10:FF:000001">
    <property type="entry name" value="Non-ribosomal peptide synthetase PvdI"/>
    <property type="match status" value="4"/>
</dbReference>
<dbReference type="Gene3D" id="1.10.287.490">
    <property type="entry name" value="Helix hairpin bin"/>
    <property type="match status" value="1"/>
</dbReference>
<dbReference type="GO" id="GO:0003824">
    <property type="term" value="F:catalytic activity"/>
    <property type="evidence" value="ECO:0007669"/>
    <property type="project" value="InterPro"/>
</dbReference>
<dbReference type="PROSITE" id="PS00455">
    <property type="entry name" value="AMP_BINDING"/>
    <property type="match status" value="4"/>
</dbReference>
<dbReference type="GO" id="GO:0005829">
    <property type="term" value="C:cytosol"/>
    <property type="evidence" value="ECO:0007669"/>
    <property type="project" value="TreeGrafter"/>
</dbReference>
<sequence length="4050" mass="464491">MDHYDNQFVNLEQVFRQLGVSESISTLVPISITYNKLHAKEDIHFICESIHNELTLCIEKDDQNYFEAKLIYNAALFKRETVESFGMNYFQVLSDLLDKLDMTIKDIDMITEKQKKLVVEEFNNTEVQFKNANLTLPELFQKQVEQTPEQIAVIFEGREVTFRKLNKMANSLAHSLMKQQVKNNHVVGIILDRSIEMVAGILGVLKSGAAYLPIDPNNPKDRIEYILTDAKVDLVITKPSLITEVDFNGKVIDVSKKQVFTEETTNPDVTNLLNDLAYVIYTSGTTGNPKGVMVEHHSLTQTMLWEKKEYDYNHENVVLPLVNYAFDGFIIAFFTPLIAGGQVVLVNNEEMSNPFKISELIRSYKITDYLSVPSIYLSVLDFISSKDAIYLKQVTLVGEEMPVNAIDYTNKLNFGIEIINRYGPSENTVDTTIMRNVENSEKILIGKPIANSKVYIVDKDHKLLPIGVPGEICIGGSRLARGYVKRPELTKERFIDNPFDPGKRMYKTGDMAAWMPDGSIQFLGREDDQVKVRGIRIELKEIEHKLLQHVQIKEAVVLVEKKDNQDQYLSAYIVGLNIHVPEIRSFLRDKLPQYMVPTYITPIEKIPLTNNGKINRNALAKRSSEANMESIYVAPRDGMEATLTKIWCEVLGINQVGIDDNFFELGGHSLKANVLISKIHQELNMEITFKEVFLHPTIREIRRLMEDVKQEQRYEMIPVCEEREYYETSSAQKRMYMVEQLEKGTAYNMPMVLEVEGPLHLERVCQAFEKLIARHDSLRTHFEEVNGEIVQKIASHVAFEMETNRPTGETIEDIVQNFVRPFQLQEAPLFRAKLVETKKKRYLLVDMHHIISDGVSIQLLMTEFMELYQGNDLEPLRIQYKDFAHWQNRQLMLDTVKHQEAYWLHQFAGEIPVLNLPYDRKRPLVQSFEGDRVPLFIDEELTHTLRKLANETGSTMHMVLLSAYYLLLSKYSGQEDIVIGTPVAGRSHADLQSIIGMFVNTLALRNRVDGNKRYVDFLKAVKENVLLAYENQSYQFEELIERLHINRDASRNPLFDVMFNMNPVDDTIVFPLEDDFQLKQVQHESNIAKFDVTLHVTEYTNTIQGSLEYSTALFTSETMERMARHYLEIVKGICQQREAKLAELDMMTEEEKQQIIMQFNDTKTDYPREKTMAELFEEQVAKKPNELAVGFENQCMTYQELNEKANQLARVLRQKGVQAETVVGLMTDNTIEMIIGILGILKSGGAYLPLDKTYPMKRIEYMLKDSNAQLVLTENDAEKLGAFSGERLDITNESLYVGNTSNLSIEHHPTNLAYIMYSSGSTGEPKGILIEQRNVVRLVKHTSYIQFNEGDRILQTGSLVFDASTFEIWGSLLNGQSLYLTKKETILSVEKLENAIEKHSITLMWLTVALFNQLAQEKPDMFRHLRCLLVGGDVLSTKHIQLVRSHCPNIQIINGYGPTENTTFSTTLPIEKDYESSIPIGRPISNSSAYIVGKHGELNPIGVYGELWLSGDGVARGYLNRPALTKEKFIENPFVRGERLYKSGDIARWLPDGTIEFLGRVDHQLKIRGFRIEIEEIERKLLRHHAVKEAVVLVKENEQLDKYLIAYLTAHKLEKSNLKEYLQDSLPDYMIPSYIKEVSSIPLTANGKVDRRSLPEVTNQDLIQGEYKAPENKEEEKLVKIWQEVLGINEIGTEDNFFELGGNSLKASLVMNKVHKELGKDLPLKIFFEHATIRSIARYIRRSGTKVYEQIEKVDMKEYYQTSSVQKRMYTLQQFEKDSIAYNMPAVYELDGTINKERLNKTFKKLFNRHESLRTSFQMIDGEVVQKINDDIAFNLNFIKKSNIYLATIINDLIQPFDLEEAPLFRGMLLENGEKSYLFIDLHHIIADGISMNILIKDFIRLYNGSNLSPLQIQYKDFAEWHNKILKSNEIKQQENYWKGQFRGHLPVLNLPYDFERPQVKSFEGNQISFSLDKQRMNILKKISNQSDSTLFMVILSSFYILLAKYSEQEDIIVGTTTAGRLHANLEDVMGMFVNTIALRNRPEREKAFKDFLMEVKANSVAAFENQTYQFEALLESENIEKDISRNPLFDVMFSMNNQETDAIENLMLDGFVMEPLKINAGITKFDLSLAVTEREAGLTCSFEYCTKLFKQETIEKMINHFKEIVKCICENPNMKISDMEMISPAEKEKILTDVNNTKTNYPKNKSYVMLLEKKITENANGIAAVYKDKQITYGELNQKANALAQVLRNEGIQDNSIIPIMVDRSIEMLIGILGILKAGAAFMPIDTKFPKERINYMLEDIKASLFLTVKGSDIPTSVNPIYLDDERVYCNVDLDFQVAYSPDKLAYVMYTSGSTGKPKGVQITQRSIVNLCMWFGKQYGLYQNKNVLQNTSISFDVSVEEIFPTLLYGGTLFITTEKESLSREHFRDFIRRNKINIVQLVPTMMREFIAGGEKLESIQVLISGGEALPQALQAEIMDIGYNLYNCYGPTEYTVDAITTKCVESENVVIGKPIANTNAYILDRDGHLQPIGLPGELCIGGDGLALGYLNRPELTSEKFVENPFIQGEKIYKTGDRAKLLSDGTIEFLGRIDNQVKIRGVRVELGEIEERIQEHPEVKEAVVIAKVNHHDHYLVAYIIGSIASLEIKQYLKKTLPYNMVPTHIMKLEELPLTNNGKVNRNALPEPNLEMMSQVERAQPKTKLQKNLMDIWSNVLNKEIYSIYVNFFEIGGHSLKAIIVSNEIEKNINVAVSIIDIFKYPSIQELSDFLEGKQEKRYEMIPVCEEREYYETSSAQKRMYMVEQLEKGTAYNMPMVLEVEGPLHLERVCQAFEKLIARHDSLRTHFEEVNGEIVQKIASHVAFEMETNRPTGETIEDIVQNFVRPFQLQEAPLFRAKLVETKKKRYLLVDMHHIISDGVSIQLLMTEFMELYQGNDLEPLRIQYKDFAHWQNRQLMLDTVKHQEAYWLHQFAGEIPVLNLPYDRKRPLVQSFEGDRVPLFIDEELTHTLRKLANETGSTMHMVLLSAYYLLLSKYSGQEDIVIGTPVAGRSHADLQSIIGMFVNTLALRNRVDGNKRYVDFLKAVKENVLLAYENQSYQFEELIERLHINRDASRNPLFDVMFNMNPVDDTIVFPLEDDFQLKQVQHESNIAKFDVTLHVTEYTNTIQGSLEYSTALFTSETMERMARHYLEIVKGICQQREAKLAELDMMTEEEKQQIIMQFNDTKTDYPREKTMAELFEEQVAKKPNELAVGFENQCMTYQELNEKANQLARVLRQKGVQAETVVGLMTDNTIEMIIGILGILKSGGAYLPLDKTYPMKRIEYMLKDSNAQLVLTENDAEKLGAFSGERLDITNESLYVGNTSNLSIEHHPTNLAYIMYSSGSTGEPKGILIEQRNVVRLVKHTSYIQFNEGDRILQTGSLVFDASTFEIWGSLLNGQSLYLTKKETILSVEKLENAIEKHSITLMWLTVALFNQLAQEKPDMFRHLRCLLVGGDVLSTKHIQLVRSHCPNIQIINGYGPTENTTFSTTLPIEKDYESSIPIGRPISNSSAYIVGKHGELNPIGVYGELWLSGDGVARGYLNRPALTKEKFIENPFVRGERLYKSGDIARWLPDGTIEFLGRVDHQLKIRGFRIEIEEIERKLLRHHAVKEAVVLVKENEQLDKYLIAYLTAHKLEKSNLKEYLQDSLPDYMIPSYIKEVSSIPLTANGKVDRRSLPEVTNQDLIQGEYKAPENKEEEKLVKIWQEVLGINEIGTEDNFFELGGNSISFVQLLSKIREYFKAGIGLDSLYTNATIKSMAKLIRNEESSFIVGEEDLHLLNGKKDHNIFAFPPIGGFGMVYNGMANLMDTHSLYAFDFINSDNRIDQYIELIRMVQPEPPYQLLGYSAGGNLAFEITAEMERQGLEVSYIILLDSYPIEGATLNKADTTNLYDNIIKEAKTNPAYQKYLERDYFKEEIIKKIKLYSDYVNNLVNHHIIDTTIHFIQAQNDEHYVKDELSLPKWDEFTKKDVLNYQGYGNHGDMLSEPYLERNMEVINQIFTSLQMKALNTK</sequence>
<dbReference type="CDD" id="cd19531">
    <property type="entry name" value="LCL_NRPS-like"/>
    <property type="match status" value="3"/>
</dbReference>
<dbReference type="InterPro" id="IPR006162">
    <property type="entry name" value="Ppantetheine_attach_site"/>
</dbReference>
<accession>A0A941DVR2</accession>
<dbReference type="Pfam" id="PF00975">
    <property type="entry name" value="Thioesterase"/>
    <property type="match status" value="1"/>
</dbReference>
<dbReference type="SUPFAM" id="SSF53474">
    <property type="entry name" value="alpha/beta-Hydrolases"/>
    <property type="match status" value="1"/>
</dbReference>
<comment type="cofactor">
    <cofactor evidence="1">
        <name>pantetheine 4'-phosphate</name>
        <dbReference type="ChEBI" id="CHEBI:47942"/>
    </cofactor>
</comment>
<feature type="domain" description="Carrier" evidence="6">
    <location>
        <begin position="2697"/>
        <end position="2772"/>
    </location>
</feature>
<proteinExistence type="inferred from homology"/>
<dbReference type="InterPro" id="IPR009081">
    <property type="entry name" value="PP-bd_ACP"/>
</dbReference>
<comment type="caution">
    <text evidence="7">The sequence shown here is derived from an EMBL/GenBank/DDBJ whole genome shotgun (WGS) entry which is preliminary data.</text>
</comment>
<dbReference type="GO" id="GO:0031177">
    <property type="term" value="F:phosphopantetheine binding"/>
    <property type="evidence" value="ECO:0007669"/>
    <property type="project" value="InterPro"/>
</dbReference>
<dbReference type="PANTHER" id="PTHR45527">
    <property type="entry name" value="NONRIBOSOMAL PEPTIDE SYNTHETASE"/>
    <property type="match status" value="1"/>
</dbReference>
<keyword evidence="5" id="KW-0045">Antibiotic biosynthesis</keyword>
<dbReference type="PROSITE" id="PS50075">
    <property type="entry name" value="CARRIER"/>
    <property type="match status" value="4"/>
</dbReference>
<dbReference type="Gene3D" id="1.10.1200.10">
    <property type="entry name" value="ACP-like"/>
    <property type="match status" value="4"/>
</dbReference>
<dbReference type="InterPro" id="IPR045851">
    <property type="entry name" value="AMP-bd_C_sf"/>
</dbReference>
<dbReference type="CDD" id="cd05930">
    <property type="entry name" value="A_NRPS"/>
    <property type="match status" value="2"/>
</dbReference>
<dbReference type="SUPFAM" id="SSF47336">
    <property type="entry name" value="ACP-like"/>
    <property type="match status" value="4"/>
</dbReference>
<evidence type="ECO:0000259" key="6">
    <source>
        <dbReference type="PROSITE" id="PS50075"/>
    </source>
</evidence>
<dbReference type="GO" id="GO:0017000">
    <property type="term" value="P:antibiotic biosynthetic process"/>
    <property type="evidence" value="ECO:0007669"/>
    <property type="project" value="UniProtKB-KW"/>
</dbReference>
<dbReference type="InterPro" id="IPR020845">
    <property type="entry name" value="AMP-binding_CS"/>
</dbReference>
<dbReference type="Pfam" id="PF13193">
    <property type="entry name" value="AMP-binding_C"/>
    <property type="match status" value="4"/>
</dbReference>
<dbReference type="EMBL" id="JAGSOT010000025">
    <property type="protein sequence ID" value="MBR7796316.1"/>
    <property type="molecule type" value="Genomic_DNA"/>
</dbReference>
<dbReference type="GO" id="GO:0043041">
    <property type="term" value="P:amino acid activation for nonribosomal peptide biosynthetic process"/>
    <property type="evidence" value="ECO:0007669"/>
    <property type="project" value="TreeGrafter"/>
</dbReference>
<evidence type="ECO:0000256" key="3">
    <source>
        <dbReference type="ARBA" id="ARBA00022450"/>
    </source>
</evidence>
<dbReference type="Gene3D" id="3.30.300.30">
    <property type="match status" value="4"/>
</dbReference>
<dbReference type="SUPFAM" id="SSF52777">
    <property type="entry name" value="CoA-dependent acyltransferases"/>
    <property type="match status" value="6"/>
</dbReference>
<dbReference type="Pfam" id="PF00668">
    <property type="entry name" value="Condensation"/>
    <property type="match status" value="3"/>
</dbReference>
<comment type="similarity">
    <text evidence="2">Belongs to the ATP-dependent AMP-binding enzyme family.</text>
</comment>
<dbReference type="SMART" id="SM00823">
    <property type="entry name" value="PKS_PP"/>
    <property type="match status" value="3"/>
</dbReference>
<reference evidence="7" key="1">
    <citation type="submission" date="2021-04" db="EMBL/GenBank/DDBJ databases">
        <title>Isolation and polyphasic classification of algal microorganism.</title>
        <authorList>
            <person name="Wang S."/>
        </authorList>
    </citation>
    <scope>NUCLEOTIDE SEQUENCE</scope>
    <source>
        <strain evidence="7">720a</strain>
    </source>
</reference>
<dbReference type="GO" id="GO:0008610">
    <property type="term" value="P:lipid biosynthetic process"/>
    <property type="evidence" value="ECO:0007669"/>
    <property type="project" value="UniProtKB-ARBA"/>
</dbReference>
<feature type="domain" description="Carrier" evidence="6">
    <location>
        <begin position="3731"/>
        <end position="3806"/>
    </location>
</feature>
<dbReference type="Pfam" id="PF00550">
    <property type="entry name" value="PP-binding"/>
    <property type="match status" value="4"/>
</dbReference>
<dbReference type="FunFam" id="3.30.300.30:FF:000010">
    <property type="entry name" value="Enterobactin synthetase component F"/>
    <property type="match status" value="2"/>
</dbReference>
<dbReference type="NCBIfam" id="TIGR01733">
    <property type="entry name" value="AA-adenyl-dom"/>
    <property type="match status" value="4"/>
</dbReference>
<dbReference type="PROSITE" id="PS00012">
    <property type="entry name" value="PHOSPHOPANTETHEINE"/>
    <property type="match status" value="1"/>
</dbReference>
<dbReference type="InterPro" id="IPR001242">
    <property type="entry name" value="Condensation_dom"/>
</dbReference>
<evidence type="ECO:0000313" key="8">
    <source>
        <dbReference type="Proteomes" id="UP000675284"/>
    </source>
</evidence>
<dbReference type="InterPro" id="IPR025110">
    <property type="entry name" value="AMP-bd_C"/>
</dbReference>
<dbReference type="FunFam" id="3.40.50.980:FF:000001">
    <property type="entry name" value="Non-ribosomal peptide synthetase"/>
    <property type="match status" value="4"/>
</dbReference>
<keyword evidence="4" id="KW-0597">Phosphoprotein</keyword>
<keyword evidence="8" id="KW-1185">Reference proteome</keyword>
<feature type="domain" description="Carrier" evidence="6">
    <location>
        <begin position="634"/>
        <end position="709"/>
    </location>
</feature>
<organism evidence="7 8">
    <name type="scientific">Virgibacillus salarius</name>
    <dbReference type="NCBI Taxonomy" id="447199"/>
    <lineage>
        <taxon>Bacteria</taxon>
        <taxon>Bacillati</taxon>
        <taxon>Bacillota</taxon>
        <taxon>Bacilli</taxon>
        <taxon>Bacillales</taxon>
        <taxon>Bacillaceae</taxon>
        <taxon>Virgibacillus</taxon>
    </lineage>
</organism>
<dbReference type="GO" id="GO:0044550">
    <property type="term" value="P:secondary metabolite biosynthetic process"/>
    <property type="evidence" value="ECO:0007669"/>
    <property type="project" value="UniProtKB-ARBA"/>
</dbReference>
<evidence type="ECO:0000256" key="1">
    <source>
        <dbReference type="ARBA" id="ARBA00001957"/>
    </source>
</evidence>
<dbReference type="Gene3D" id="3.30.559.10">
    <property type="entry name" value="Chloramphenicol acetyltransferase-like domain"/>
    <property type="match status" value="3"/>
</dbReference>